<accession>B9RBW9</accession>
<dbReference type="GO" id="GO:0004497">
    <property type="term" value="F:monooxygenase activity"/>
    <property type="evidence" value="ECO:0007669"/>
    <property type="project" value="UniProtKB-KW"/>
</dbReference>
<dbReference type="STRING" id="3988.B9RBW9"/>
<dbReference type="InterPro" id="IPR036396">
    <property type="entry name" value="Cyt_P450_sf"/>
</dbReference>
<keyword evidence="5 6" id="KW-0349">Heme</keyword>
<dbReference type="AlphaFoldDB" id="B9RBW9"/>
<dbReference type="PANTHER" id="PTHR47950">
    <property type="entry name" value="CYTOCHROME P450, FAMILY 76, SUBFAMILY C, POLYPEPTIDE 5-RELATED"/>
    <property type="match status" value="1"/>
</dbReference>
<feature type="chain" id="PRO_5002888449" evidence="7">
    <location>
        <begin position="20"/>
        <end position="501"/>
    </location>
</feature>
<dbReference type="Pfam" id="PF00067">
    <property type="entry name" value="p450"/>
    <property type="match status" value="1"/>
</dbReference>
<dbReference type="Proteomes" id="UP000008311">
    <property type="component" value="Unassembled WGS sequence"/>
</dbReference>
<dbReference type="eggNOG" id="KOG0156">
    <property type="taxonomic scope" value="Eukaryota"/>
</dbReference>
<dbReference type="PRINTS" id="PR00385">
    <property type="entry name" value="P450"/>
</dbReference>
<dbReference type="SUPFAM" id="SSF48264">
    <property type="entry name" value="Cytochrome P450"/>
    <property type="match status" value="1"/>
</dbReference>
<protein>
    <submittedName>
        <fullName evidence="8">Cytochrome P450, putative</fullName>
        <ecNumber evidence="8">1.14.13.71</ecNumber>
    </submittedName>
</protein>
<sequence>MMDLLVGCVLSLLFTITLAQALTSISKRSKTGPGKLPPGPTPLPLVGNLFELGDKPHQSLAKLAKIHGPLMSLKLGQITTVVISSATLAKEVLQTLDLSFANRICVQAVHAHDHHEASMPWLPVGAPWRNLRKICNSYLFSNQKLDGNQDIRQKKIQELIADVKESCRLGAATNISHVAFKTVLSVLSSNVFSLDLTDSNSDSVREFKEVARCIMDEVGKPNLADYFPVLRKIDPQGVRRRTAIYFGRMLDLFDPIIDQRLELRKEEGYISANDMLDTLLALIEENKTEMDINSMKHLFLDLFAAGTDTTSSTLEWAMTELLRNPKTLSKARAEIKQTIGTGSLLQESDMARLPYLKAIIKETFRLHPAVPLLLPRKAGGDVEMNGFTIPKDAQVLVNAWAIGRDPFLWEEPELFRPERFLESNIDARGQYFELIPFGAGRRICPGLPLAIRMLHLLLGSLIYSFDWKLEDGVTPENMDMEDRFGISLQKAKPLIAIPNQV</sequence>
<name>B9RBW9_RICCO</name>
<dbReference type="OrthoDB" id="2789670at2759"/>
<keyword evidence="7" id="KW-0732">Signal</keyword>
<dbReference type="CDD" id="cd11073">
    <property type="entry name" value="CYP76-like"/>
    <property type="match status" value="1"/>
</dbReference>
<keyword evidence="9" id="KW-1185">Reference proteome</keyword>
<comment type="cofactor">
    <cofactor evidence="5">
        <name>heme</name>
        <dbReference type="ChEBI" id="CHEBI:30413"/>
    </cofactor>
</comment>
<keyword evidence="6" id="KW-0503">Monooxygenase</keyword>
<dbReference type="InterPro" id="IPR002401">
    <property type="entry name" value="Cyt_P450_E_grp-I"/>
</dbReference>
<dbReference type="FunFam" id="1.10.630.10:FF:000007">
    <property type="entry name" value="Cytochrome P450 76C4"/>
    <property type="match status" value="1"/>
</dbReference>
<evidence type="ECO:0000256" key="7">
    <source>
        <dbReference type="SAM" id="SignalP"/>
    </source>
</evidence>
<evidence type="ECO:0000256" key="4">
    <source>
        <dbReference type="ARBA" id="ARBA00023004"/>
    </source>
</evidence>
<dbReference type="GO" id="GO:0005506">
    <property type="term" value="F:iron ion binding"/>
    <property type="evidence" value="ECO:0007669"/>
    <property type="project" value="InterPro"/>
</dbReference>
<dbReference type="EC" id="1.14.13.71" evidence="8"/>
<dbReference type="GO" id="GO:0016491">
    <property type="term" value="F:oxidoreductase activity"/>
    <property type="evidence" value="ECO:0000318"/>
    <property type="project" value="GO_Central"/>
</dbReference>
<dbReference type="PROSITE" id="PS00086">
    <property type="entry name" value="CYTOCHROME_P450"/>
    <property type="match status" value="1"/>
</dbReference>
<dbReference type="PRINTS" id="PR00463">
    <property type="entry name" value="EP450I"/>
</dbReference>
<keyword evidence="4 5" id="KW-0408">Iron</keyword>
<evidence type="ECO:0000256" key="2">
    <source>
        <dbReference type="ARBA" id="ARBA00022723"/>
    </source>
</evidence>
<organism evidence="8 9">
    <name type="scientific">Ricinus communis</name>
    <name type="common">Castor bean</name>
    <dbReference type="NCBI Taxonomy" id="3988"/>
    <lineage>
        <taxon>Eukaryota</taxon>
        <taxon>Viridiplantae</taxon>
        <taxon>Streptophyta</taxon>
        <taxon>Embryophyta</taxon>
        <taxon>Tracheophyta</taxon>
        <taxon>Spermatophyta</taxon>
        <taxon>Magnoliopsida</taxon>
        <taxon>eudicotyledons</taxon>
        <taxon>Gunneridae</taxon>
        <taxon>Pentapetalae</taxon>
        <taxon>rosids</taxon>
        <taxon>fabids</taxon>
        <taxon>Malpighiales</taxon>
        <taxon>Euphorbiaceae</taxon>
        <taxon>Acalyphoideae</taxon>
        <taxon>Acalypheae</taxon>
        <taxon>Ricinus</taxon>
    </lineage>
</organism>
<dbReference type="InterPro" id="IPR001128">
    <property type="entry name" value="Cyt_P450"/>
</dbReference>
<dbReference type="OMA" id="KVSNTHI"/>
<reference evidence="9" key="1">
    <citation type="journal article" date="2010" name="Nat. Biotechnol.">
        <title>Draft genome sequence of the oilseed species Ricinus communis.</title>
        <authorList>
            <person name="Chan A.P."/>
            <person name="Crabtree J."/>
            <person name="Zhao Q."/>
            <person name="Lorenzi H."/>
            <person name="Orvis J."/>
            <person name="Puiu D."/>
            <person name="Melake-Berhan A."/>
            <person name="Jones K.M."/>
            <person name="Redman J."/>
            <person name="Chen G."/>
            <person name="Cahoon E.B."/>
            <person name="Gedil M."/>
            <person name="Stanke M."/>
            <person name="Haas B.J."/>
            <person name="Wortman J.R."/>
            <person name="Fraser-Liggett C.M."/>
            <person name="Ravel J."/>
            <person name="Rabinowicz P.D."/>
        </authorList>
    </citation>
    <scope>NUCLEOTIDE SEQUENCE [LARGE SCALE GENOMIC DNA]</scope>
    <source>
        <strain evidence="9">cv. Hale</strain>
    </source>
</reference>
<dbReference type="PANTHER" id="PTHR47950:SF48">
    <property type="entry name" value="CYTOCHROME P450 FAMILY PROTEIN, EXPRESSED"/>
    <property type="match status" value="1"/>
</dbReference>
<feature type="binding site" description="axial binding residue" evidence="5">
    <location>
        <position position="444"/>
    </location>
    <ligand>
        <name>heme</name>
        <dbReference type="ChEBI" id="CHEBI:30413"/>
    </ligand>
    <ligandPart>
        <name>Fe</name>
        <dbReference type="ChEBI" id="CHEBI:18248"/>
    </ligandPart>
</feature>
<dbReference type="EMBL" id="EQ973774">
    <property type="protein sequence ID" value="EEF51040.1"/>
    <property type="molecule type" value="Genomic_DNA"/>
</dbReference>
<keyword evidence="3 6" id="KW-0560">Oxidoreductase</keyword>
<dbReference type="KEGG" id="rcu:8272469"/>
<dbReference type="FunCoup" id="B9RBW9">
    <property type="interactions" value="334"/>
</dbReference>
<dbReference type="InParanoid" id="B9RBW9"/>
<gene>
    <name evidence="8" type="ORF">RCOM_1682160</name>
</gene>
<evidence type="ECO:0000256" key="6">
    <source>
        <dbReference type="RuleBase" id="RU000461"/>
    </source>
</evidence>
<keyword evidence="2 5" id="KW-0479">Metal-binding</keyword>
<evidence type="ECO:0000313" key="9">
    <source>
        <dbReference type="Proteomes" id="UP000008311"/>
    </source>
</evidence>
<dbReference type="InterPro" id="IPR017972">
    <property type="entry name" value="Cyt_P450_CS"/>
</dbReference>
<dbReference type="GO" id="GO:0016705">
    <property type="term" value="F:oxidoreductase activity, acting on paired donors, with incorporation or reduction of molecular oxygen"/>
    <property type="evidence" value="ECO:0007669"/>
    <property type="project" value="InterPro"/>
</dbReference>
<feature type="signal peptide" evidence="7">
    <location>
        <begin position="1"/>
        <end position="19"/>
    </location>
</feature>
<evidence type="ECO:0000256" key="1">
    <source>
        <dbReference type="ARBA" id="ARBA00010617"/>
    </source>
</evidence>
<dbReference type="Gene3D" id="1.10.630.10">
    <property type="entry name" value="Cytochrome P450"/>
    <property type="match status" value="1"/>
</dbReference>
<comment type="similarity">
    <text evidence="1 6">Belongs to the cytochrome P450 family.</text>
</comment>
<evidence type="ECO:0000313" key="8">
    <source>
        <dbReference type="EMBL" id="EEF51040.1"/>
    </source>
</evidence>
<evidence type="ECO:0000256" key="3">
    <source>
        <dbReference type="ARBA" id="ARBA00023002"/>
    </source>
</evidence>
<dbReference type="GO" id="GO:0020037">
    <property type="term" value="F:heme binding"/>
    <property type="evidence" value="ECO:0007669"/>
    <property type="project" value="InterPro"/>
</dbReference>
<proteinExistence type="inferred from homology"/>
<evidence type="ECO:0000256" key="5">
    <source>
        <dbReference type="PIRSR" id="PIRSR602401-1"/>
    </source>
</evidence>